<protein>
    <submittedName>
        <fullName evidence="1">Uncharacterized protein</fullName>
    </submittedName>
</protein>
<name>A0ACC2YKX1_9PEZI</name>
<evidence type="ECO:0000313" key="2">
    <source>
        <dbReference type="Proteomes" id="UP001172680"/>
    </source>
</evidence>
<dbReference type="Proteomes" id="UP001172680">
    <property type="component" value="Unassembled WGS sequence"/>
</dbReference>
<comment type="caution">
    <text evidence="1">The sequence shown here is derived from an EMBL/GenBank/DDBJ whole genome shotgun (WGS) entry which is preliminary data.</text>
</comment>
<organism evidence="1 2">
    <name type="scientific">Coniosporium tulheliwenetii</name>
    <dbReference type="NCBI Taxonomy" id="3383036"/>
    <lineage>
        <taxon>Eukaryota</taxon>
        <taxon>Fungi</taxon>
        <taxon>Dikarya</taxon>
        <taxon>Ascomycota</taxon>
        <taxon>Pezizomycotina</taxon>
        <taxon>Dothideomycetes</taxon>
        <taxon>Dothideomycetes incertae sedis</taxon>
        <taxon>Coniosporium</taxon>
    </lineage>
</organism>
<proteinExistence type="predicted"/>
<evidence type="ECO:0000313" key="1">
    <source>
        <dbReference type="EMBL" id="KAJ9635886.1"/>
    </source>
</evidence>
<accession>A0ACC2YKX1</accession>
<dbReference type="EMBL" id="JAPDRP010000026">
    <property type="protein sequence ID" value="KAJ9635886.1"/>
    <property type="molecule type" value="Genomic_DNA"/>
</dbReference>
<keyword evidence="2" id="KW-1185">Reference proteome</keyword>
<gene>
    <name evidence="1" type="ORF">H2199_008239</name>
</gene>
<reference evidence="1" key="1">
    <citation type="submission" date="2022-10" db="EMBL/GenBank/DDBJ databases">
        <title>Culturing micro-colonial fungi from biological soil crusts in the Mojave desert and describing Neophaeococcomyces mojavensis, and introducing the new genera and species Taxawa tesnikishii.</title>
        <authorList>
            <person name="Kurbessoian T."/>
            <person name="Stajich J.E."/>
        </authorList>
    </citation>
    <scope>NUCLEOTIDE SEQUENCE</scope>
    <source>
        <strain evidence="1">JES_115</strain>
    </source>
</reference>
<sequence length="123" mass="13108">MGFRTKETPIALEQLDAQSRSSSATIYGSPSPVEAAPEIHQGRARKATKNDIEMGHGKKGKPIAEKDPNYDGRRVLFIMHSVQAFFAVVGVMLCVLVQSMVAVKAPRDAELAAGNGTNVTIGA</sequence>